<dbReference type="Proteomes" id="UP000242869">
    <property type="component" value="Unassembled WGS sequence"/>
</dbReference>
<feature type="region of interest" description="Disordered" evidence="1">
    <location>
        <begin position="161"/>
        <end position="202"/>
    </location>
</feature>
<evidence type="ECO:0000259" key="3">
    <source>
        <dbReference type="Pfam" id="PF25800"/>
    </source>
</evidence>
<evidence type="ECO:0000313" key="5">
    <source>
        <dbReference type="Proteomes" id="UP000242869"/>
    </source>
</evidence>
<dbReference type="AlphaFoldDB" id="A0A1I4VMA4"/>
<reference evidence="5" key="1">
    <citation type="submission" date="2016-10" db="EMBL/GenBank/DDBJ databases">
        <authorList>
            <person name="Varghese N."/>
            <person name="Submissions S."/>
        </authorList>
    </citation>
    <scope>NUCLEOTIDE SEQUENCE [LARGE SCALE GENOMIC DNA]</scope>
    <source>
        <strain evidence="5">DSM 6150</strain>
    </source>
</reference>
<accession>A0A1I4VMA4</accession>
<proteinExistence type="predicted"/>
<dbReference type="RefSeq" id="WP_143085944.1">
    <property type="nucleotide sequence ID" value="NZ_FOVE01000002.1"/>
</dbReference>
<evidence type="ECO:0000256" key="1">
    <source>
        <dbReference type="SAM" id="MobiDB-lite"/>
    </source>
</evidence>
<name>A0A1I4VMA4_9NEIS</name>
<dbReference type="STRING" id="83765.SAMN05660284_00278"/>
<evidence type="ECO:0000256" key="2">
    <source>
        <dbReference type="SAM" id="Phobius"/>
    </source>
</evidence>
<sequence length="607" mass="65269">MLPVSVRLEARLFSVVFLLAGFALLSSGAGAAGLGNIRVRSALGEPFSAVVNVSAAEGESLGTDCFRLADADSADGVRVLRHASLDFRRKGSGGELHIRGIGAETEPLLRLVVRLRCAGEAGSGITREYNALLDPREYKTVSPSPAIATLPVATMPAPSMPPAAVSRAPRVSESGSAKRAAPPARKSEKIARPKDKAASGGVLQEDGFRLQLSTAALDPVRLAVELSEEEKLRLRERLLLIDADDQVAQLMQLKDRIMRLERQLVAASPVASPVAMASVPASAVVSKPHAGKPEAAKSGEGEFPGPWLWGVLAGGGAVVAVFFVWRWRKERAKTLAAERVFELDLDEAEKAGEALSCSAPALPHVLVTEAVASATNQPAQPAWGGGGEVDVFQPDTVLEEVQLLMDHGLARQALDLLEDEIKRRPLFVALWVKLFEACRQAGDKALFAARAQEFRTHFLSDALWHQVQAIGRELDPDNALYREGGDFPTGAQAETAQPAEAEVDFSLEFELPGLDGKTVHEPSPLMFGGDASPLLELPPLDKPAFAKKTAEADYVSDDPVLQEVARMIHAGQRDEACNRLEELLYRGTFEQRMVAAAWLDRLLPIDE</sequence>
<keyword evidence="2" id="KW-0812">Transmembrane</keyword>
<keyword evidence="2" id="KW-0472">Membrane</keyword>
<feature type="transmembrane region" description="Helical" evidence="2">
    <location>
        <begin position="307"/>
        <end position="325"/>
    </location>
</feature>
<organism evidence="4 5">
    <name type="scientific">Formivibrio citricus</name>
    <dbReference type="NCBI Taxonomy" id="83765"/>
    <lineage>
        <taxon>Bacteria</taxon>
        <taxon>Pseudomonadati</taxon>
        <taxon>Pseudomonadota</taxon>
        <taxon>Betaproteobacteria</taxon>
        <taxon>Neisseriales</taxon>
        <taxon>Chitinibacteraceae</taxon>
        <taxon>Formivibrio</taxon>
    </lineage>
</organism>
<gene>
    <name evidence="4" type="ORF">SAMN05660284_00278</name>
</gene>
<dbReference type="Pfam" id="PF25800">
    <property type="entry name" value="FimV_N"/>
    <property type="match status" value="1"/>
</dbReference>
<feature type="compositionally biased region" description="Basic and acidic residues" evidence="1">
    <location>
        <begin position="185"/>
        <end position="197"/>
    </location>
</feature>
<feature type="compositionally biased region" description="Low complexity" evidence="1">
    <location>
        <begin position="161"/>
        <end position="172"/>
    </location>
</feature>
<feature type="domain" description="FimV N-terminal" evidence="3">
    <location>
        <begin position="32"/>
        <end position="135"/>
    </location>
</feature>
<protein>
    <recommendedName>
        <fullName evidence="3">FimV N-terminal domain-containing protein</fullName>
    </recommendedName>
</protein>
<keyword evidence="2" id="KW-1133">Transmembrane helix</keyword>
<dbReference type="OrthoDB" id="8575674at2"/>
<evidence type="ECO:0000313" key="4">
    <source>
        <dbReference type="EMBL" id="SFN02384.1"/>
    </source>
</evidence>
<keyword evidence="5" id="KW-1185">Reference proteome</keyword>
<dbReference type="InterPro" id="IPR057840">
    <property type="entry name" value="FimV_N"/>
</dbReference>
<dbReference type="EMBL" id="FOVE01000002">
    <property type="protein sequence ID" value="SFN02384.1"/>
    <property type="molecule type" value="Genomic_DNA"/>
</dbReference>